<dbReference type="SUPFAM" id="SSF56672">
    <property type="entry name" value="DNA/RNA polymerases"/>
    <property type="match status" value="1"/>
</dbReference>
<dbReference type="RefSeq" id="XP_025475030.1">
    <property type="nucleotide sequence ID" value="XM_025618892.1"/>
</dbReference>
<evidence type="ECO:0000313" key="2">
    <source>
        <dbReference type="Proteomes" id="UP000247647"/>
    </source>
</evidence>
<dbReference type="GeneID" id="37121348"/>
<dbReference type="InterPro" id="IPR043128">
    <property type="entry name" value="Rev_trsase/Diguanyl_cyclase"/>
</dbReference>
<protein>
    <submittedName>
        <fullName evidence="1">Uncharacterized protein</fullName>
    </submittedName>
</protein>
<dbReference type="AlphaFoldDB" id="A0A318YWI8"/>
<dbReference type="OrthoDB" id="4488294at2759"/>
<organism evidence="1 2">
    <name type="scientific">Aspergillus neoniger (strain CBS 115656)</name>
    <dbReference type="NCBI Taxonomy" id="1448310"/>
    <lineage>
        <taxon>Eukaryota</taxon>
        <taxon>Fungi</taxon>
        <taxon>Dikarya</taxon>
        <taxon>Ascomycota</taxon>
        <taxon>Pezizomycotina</taxon>
        <taxon>Eurotiomycetes</taxon>
        <taxon>Eurotiomycetidae</taxon>
        <taxon>Eurotiales</taxon>
        <taxon>Aspergillaceae</taxon>
        <taxon>Aspergillus</taxon>
        <taxon>Aspergillus subgen. Circumdati</taxon>
    </lineage>
</organism>
<sequence length="53" mass="6426">ASIFFIFKKNNNLYFYINYRSLNKIFIKNYYSLSLISEILDRVSGSKYFLKIN</sequence>
<dbReference type="Gene3D" id="3.30.70.270">
    <property type="match status" value="1"/>
</dbReference>
<dbReference type="Gene3D" id="3.10.10.10">
    <property type="entry name" value="HIV Type 1 Reverse Transcriptase, subunit A, domain 1"/>
    <property type="match status" value="1"/>
</dbReference>
<gene>
    <name evidence="1" type="ORF">BO87DRAFT_267359</name>
</gene>
<dbReference type="Proteomes" id="UP000247647">
    <property type="component" value="Unassembled WGS sequence"/>
</dbReference>
<dbReference type="EMBL" id="KZ821491">
    <property type="protein sequence ID" value="PYH29552.1"/>
    <property type="molecule type" value="Genomic_DNA"/>
</dbReference>
<reference evidence="1" key="1">
    <citation type="submission" date="2016-12" db="EMBL/GenBank/DDBJ databases">
        <title>The genomes of Aspergillus section Nigri reveals drivers in fungal speciation.</title>
        <authorList>
            <consortium name="DOE Joint Genome Institute"/>
            <person name="Vesth T.C."/>
            <person name="Nybo J."/>
            <person name="Theobald S."/>
            <person name="Brandl J."/>
            <person name="Frisvad J.C."/>
            <person name="Nielsen K.F."/>
            <person name="Lyhne E.K."/>
            <person name="Kogle M.E."/>
            <person name="Kuo A."/>
            <person name="Riley R."/>
            <person name="Clum A."/>
            <person name="Nolan M."/>
            <person name="Lipzen A."/>
            <person name="Salamov A."/>
            <person name="Henrissat B."/>
            <person name="Wiebenga A."/>
            <person name="De Vries R.P."/>
            <person name="Grigoriev I.V."/>
            <person name="Mortensen U.H."/>
            <person name="Andersen M.R."/>
            <person name="Baker S.E."/>
        </authorList>
    </citation>
    <scope>NUCLEOTIDE SEQUENCE [LARGE SCALE GENOMIC DNA]</scope>
    <source>
        <strain evidence="1">CBS 115656</strain>
    </source>
</reference>
<feature type="non-terminal residue" evidence="1">
    <location>
        <position position="53"/>
    </location>
</feature>
<proteinExistence type="predicted"/>
<feature type="non-terminal residue" evidence="1">
    <location>
        <position position="1"/>
    </location>
</feature>
<accession>A0A318YWI8</accession>
<name>A0A318YWI8_ASPNB</name>
<evidence type="ECO:0000313" key="1">
    <source>
        <dbReference type="EMBL" id="PYH29552.1"/>
    </source>
</evidence>
<keyword evidence="2" id="KW-1185">Reference proteome</keyword>
<dbReference type="InterPro" id="IPR043502">
    <property type="entry name" value="DNA/RNA_pol_sf"/>
</dbReference>